<evidence type="ECO:0000313" key="3">
    <source>
        <dbReference type="EMBL" id="CAL4778813.1"/>
    </source>
</evidence>
<reference evidence="2" key="1">
    <citation type="submission" date="2022-10" db="EMBL/GenBank/DDBJ databases">
        <authorList>
            <person name="Chen Y."/>
            <person name="Dougan E. K."/>
            <person name="Chan C."/>
            <person name="Rhodes N."/>
            <person name="Thang M."/>
        </authorList>
    </citation>
    <scope>NUCLEOTIDE SEQUENCE</scope>
</reference>
<gene>
    <name evidence="2" type="ORF">C1SCF055_LOCUS18403</name>
</gene>
<reference evidence="3 4" key="2">
    <citation type="submission" date="2024-05" db="EMBL/GenBank/DDBJ databases">
        <authorList>
            <person name="Chen Y."/>
            <person name="Shah S."/>
            <person name="Dougan E. K."/>
            <person name="Thang M."/>
            <person name="Chan C."/>
        </authorList>
    </citation>
    <scope>NUCLEOTIDE SEQUENCE [LARGE SCALE GENOMIC DNA]</scope>
</reference>
<protein>
    <submittedName>
        <fullName evidence="2">Uncharacterized protein</fullName>
    </submittedName>
</protein>
<evidence type="ECO:0000256" key="1">
    <source>
        <dbReference type="SAM" id="MobiDB-lite"/>
    </source>
</evidence>
<dbReference type="EMBL" id="CAMXCT010001598">
    <property type="protein sequence ID" value="CAI3991501.1"/>
    <property type="molecule type" value="Genomic_DNA"/>
</dbReference>
<comment type="caution">
    <text evidence="2">The sequence shown here is derived from an EMBL/GenBank/DDBJ whole genome shotgun (WGS) entry which is preliminary data.</text>
</comment>
<evidence type="ECO:0000313" key="4">
    <source>
        <dbReference type="Proteomes" id="UP001152797"/>
    </source>
</evidence>
<keyword evidence="4" id="KW-1185">Reference proteome</keyword>
<name>A0A9P1CHH0_9DINO</name>
<feature type="region of interest" description="Disordered" evidence="1">
    <location>
        <begin position="282"/>
        <end position="317"/>
    </location>
</feature>
<organism evidence="2">
    <name type="scientific">Cladocopium goreaui</name>
    <dbReference type="NCBI Taxonomy" id="2562237"/>
    <lineage>
        <taxon>Eukaryota</taxon>
        <taxon>Sar</taxon>
        <taxon>Alveolata</taxon>
        <taxon>Dinophyceae</taxon>
        <taxon>Suessiales</taxon>
        <taxon>Symbiodiniaceae</taxon>
        <taxon>Cladocopium</taxon>
    </lineage>
</organism>
<dbReference type="AlphaFoldDB" id="A0A9P1CHH0"/>
<feature type="compositionally biased region" description="Basic and acidic residues" evidence="1">
    <location>
        <begin position="282"/>
        <end position="294"/>
    </location>
</feature>
<dbReference type="EMBL" id="CAMXCT030001598">
    <property type="protein sequence ID" value="CAL4778813.1"/>
    <property type="molecule type" value="Genomic_DNA"/>
</dbReference>
<proteinExistence type="predicted"/>
<sequence>MDHQELSPHALYMRLKRLCGRTAAGKLQVPESIHNQWLTGSRDELLLALTRSLKTHGFDSSARTRNLVRGEFEEQLARLHEQSRSRDEEISGGWYLEERLEKDLGWGKPWRYDSDQTEYFVQTSDTVKLKKSELERWLHTKDGSEGMPGDQLNHMAMHDEPLEALPDGSKGAVPMGTVQELADNLRQFTDSVHQKASSVVSWQNALESMTNERAQKFMADSKEILDKLEACFEALAECAHTVDSRQKPLEELQKMVQEAKEFARAPCVKILALEHRYKLLNAERKGTKRPRENGPEGGNGDGEPAPKAGAKSKAKAAAKKKKNEVLLQHRRLLPALPALLLRVLELHPGVQSKAFGLGKAPAIQLAEHAQAILADDAALGVRRSDPVLQRLASGSSHAAREAFKAFDHSGLRGPIDVSAGQIGDDERYPWIKLTDMVKALSKLRRVDVLLPSSDLQQARAILSEYWRRYHLQYPNFELFDFEFTPEDYTLLIPIKLHGDEGRRTTKSQNQAEEKQQAAQGLNMMGHVLQTRFLLFAALKETYSENPEALDEAMAMVASDLHGALHTGVPVVVNGLQLRLRFCVCSVKGDWPFLIEAAHLERHFRRAPKRGESSLASPGVCHLCLGGVSGISYTDFSTSPDWERTMDSAAAQVPWHSVSPWHSLPAIKDFRPFTFRPDLFHGFHLGHGRYFLSSALVVLQQLEEGDGVETRFQQLSRKWLQYCRSVRERPYLQKISRESLGFMSHLDWPEGKWQKGSTTTLLMEWLETMLTDDFVTEAAERDGRVPFIAVAVRHMNAAFRMLYRGGAWLDASEASEIARHGLLHLRAFKHLAALSLGLKEPRFPLHVKAHMLCHVFRLLQLSSRRLQWVENPLTDSCQQDETFVGVLARFSRRVSPKTTVHRTYDLYITALTQQLREE</sequence>
<accession>A0A9P1CHH0</accession>
<dbReference type="Proteomes" id="UP001152797">
    <property type="component" value="Unassembled WGS sequence"/>
</dbReference>
<dbReference type="EMBL" id="CAMXCT020001598">
    <property type="protein sequence ID" value="CAL1144876.1"/>
    <property type="molecule type" value="Genomic_DNA"/>
</dbReference>
<evidence type="ECO:0000313" key="2">
    <source>
        <dbReference type="EMBL" id="CAI3991501.1"/>
    </source>
</evidence>